<name>A0A2N7UQI1_9GAMM</name>
<evidence type="ECO:0000256" key="5">
    <source>
        <dbReference type="ARBA" id="ARBA00021901"/>
    </source>
</evidence>
<evidence type="ECO:0000256" key="4">
    <source>
        <dbReference type="ARBA" id="ARBA00012173"/>
    </source>
</evidence>
<dbReference type="GO" id="GO:0034628">
    <property type="term" value="P:'de novo' NAD+ biosynthetic process from L-aspartate"/>
    <property type="evidence" value="ECO:0007669"/>
    <property type="project" value="TreeGrafter"/>
</dbReference>
<keyword evidence="6 12" id="KW-0285">Flavoprotein</keyword>
<gene>
    <name evidence="16" type="primary">nadB</name>
    <name evidence="16" type="ORF">C1H70_00080</name>
</gene>
<reference evidence="16 17" key="1">
    <citation type="submission" date="2018-01" db="EMBL/GenBank/DDBJ databases">
        <title>Halomonas endophytica sp. nov., isolated from storage liquid in the stems of Populus euphratica.</title>
        <authorList>
            <person name="Chen C."/>
        </authorList>
    </citation>
    <scope>NUCLEOTIDE SEQUENCE [LARGE SCALE GENOMIC DNA]</scope>
    <source>
        <strain evidence="16 17">BZ-SZ-XJ27</strain>
    </source>
</reference>
<comment type="cofactor">
    <cofactor evidence="1 12">
        <name>FAD</name>
        <dbReference type="ChEBI" id="CHEBI:57692"/>
    </cofactor>
</comment>
<dbReference type="PANTHER" id="PTHR42716:SF2">
    <property type="entry name" value="L-ASPARTATE OXIDASE, CHLOROPLASTIC"/>
    <property type="match status" value="1"/>
</dbReference>
<dbReference type="GO" id="GO:0005737">
    <property type="term" value="C:cytoplasm"/>
    <property type="evidence" value="ECO:0007669"/>
    <property type="project" value="UniProtKB-SubCell"/>
</dbReference>
<evidence type="ECO:0000259" key="15">
    <source>
        <dbReference type="Pfam" id="PF02910"/>
    </source>
</evidence>
<accession>A0A2N7UQI1</accession>
<dbReference type="InterPro" id="IPR015939">
    <property type="entry name" value="Fum_Rdtase/Succ_DH_flav-like_C"/>
</dbReference>
<feature type="domain" description="Fumarate reductase/succinate dehydrogenase flavoprotein-like C-terminal" evidence="15">
    <location>
        <begin position="426"/>
        <end position="510"/>
    </location>
</feature>
<dbReference type="Proteomes" id="UP000235547">
    <property type="component" value="Unassembled WGS sequence"/>
</dbReference>
<proteinExistence type="inferred from homology"/>
<dbReference type="InterPro" id="IPR003953">
    <property type="entry name" value="FAD-dep_OxRdtase_2_FAD-bd"/>
</dbReference>
<evidence type="ECO:0000259" key="14">
    <source>
        <dbReference type="Pfam" id="PF00890"/>
    </source>
</evidence>
<comment type="caution">
    <text evidence="16">The sequence shown here is derived from an EMBL/GenBank/DDBJ whole genome shotgun (WGS) entry which is preliminary data.</text>
</comment>
<dbReference type="PRINTS" id="PR00368">
    <property type="entry name" value="FADPNR"/>
</dbReference>
<feature type="domain" description="FAD-dependent oxidoreductase 2 FAD-binding" evidence="14">
    <location>
        <begin position="7"/>
        <end position="382"/>
    </location>
</feature>
<dbReference type="UniPathway" id="UPA00253">
    <property type="reaction ID" value="UER00326"/>
</dbReference>
<dbReference type="OrthoDB" id="9806724at2"/>
<evidence type="ECO:0000256" key="2">
    <source>
        <dbReference type="ARBA" id="ARBA00004950"/>
    </source>
</evidence>
<sequence length="522" mass="55434">MTQTHHDVLIIGGGVAGLVLALEVAAHRKVTLLRPASDDHGASRWAQGGIAAVLSPADDVEAHIADTLVAGDGLCDERAVRFTVEQGPAAIEWLLSLGVPFTRDPNPEASYPYHLTREGGHGARRIIHAADATGRAVMDTLKAHVDAHPAITLCSELTAISLIGDTAGHCRGARCLDPQGQLHELLADDTVLATGGASGLYRHTTSPQPASGEGMLMAAELGAELMNLEFQQFHPTCLYDPGGTPFLISEAVRGEGGQLLNVHGERFMPALDPRAELAPRDIVARAIDAEMQRTASDHVLLDIRHLGVDAIHHHFPTIQAHCAGRGLDITCEPIPVVPAAHYSCGGVATDLDGATSVPRLYAIGEVACTGLHGANRMASNSLLECLVFARSCAKRLLHAQSPSNATLVATVTGSEPVPPDLVVELRQSLRQVMSSSVAIVRHDRGLEQAAAQLALSESRLAPFIARCTPTVTLSGLWHALRLARLTVASARQRRESRGLHFNPDCPHHGDPTPQPSRCHLTT</sequence>
<dbReference type="RefSeq" id="WP_102586292.1">
    <property type="nucleotide sequence ID" value="NZ_BNAE01000004.1"/>
</dbReference>
<dbReference type="SUPFAM" id="SSF51905">
    <property type="entry name" value="FAD/NAD(P)-binding domain"/>
    <property type="match status" value="1"/>
</dbReference>
<evidence type="ECO:0000256" key="11">
    <source>
        <dbReference type="NCBIfam" id="TIGR00551"/>
    </source>
</evidence>
<comment type="pathway">
    <text evidence="2 12">Cofactor biosynthesis; NAD(+) biosynthesis; iminoaspartate from L-aspartate (oxidase route): step 1/1.</text>
</comment>
<keyword evidence="8 12" id="KW-0274">FAD</keyword>
<dbReference type="Pfam" id="PF00890">
    <property type="entry name" value="FAD_binding_2"/>
    <property type="match status" value="1"/>
</dbReference>
<dbReference type="EC" id="1.4.3.16" evidence="4 11"/>
<keyword evidence="9 12" id="KW-0560">Oxidoreductase</keyword>
<dbReference type="Gene3D" id="1.20.58.100">
    <property type="entry name" value="Fumarate reductase/succinate dehydrogenase flavoprotein-like, C-terminal domain"/>
    <property type="match status" value="1"/>
</dbReference>
<evidence type="ECO:0000256" key="7">
    <source>
        <dbReference type="ARBA" id="ARBA00022642"/>
    </source>
</evidence>
<evidence type="ECO:0000313" key="17">
    <source>
        <dbReference type="Proteomes" id="UP000235547"/>
    </source>
</evidence>
<organism evidence="16 17">
    <name type="scientific">Halomonas urumqiensis</name>
    <dbReference type="NCBI Taxonomy" id="1684789"/>
    <lineage>
        <taxon>Bacteria</taxon>
        <taxon>Pseudomonadati</taxon>
        <taxon>Pseudomonadota</taxon>
        <taxon>Gammaproteobacteria</taxon>
        <taxon>Oceanospirillales</taxon>
        <taxon>Halomonadaceae</taxon>
        <taxon>Halomonas</taxon>
    </lineage>
</organism>
<evidence type="ECO:0000256" key="12">
    <source>
        <dbReference type="RuleBase" id="RU362049"/>
    </source>
</evidence>
<dbReference type="PANTHER" id="PTHR42716">
    <property type="entry name" value="L-ASPARTATE OXIDASE"/>
    <property type="match status" value="1"/>
</dbReference>
<protein>
    <recommendedName>
        <fullName evidence="5 11">L-aspartate oxidase</fullName>
        <ecNumber evidence="4 11">1.4.3.16</ecNumber>
    </recommendedName>
</protein>
<evidence type="ECO:0000256" key="6">
    <source>
        <dbReference type="ARBA" id="ARBA00022630"/>
    </source>
</evidence>
<dbReference type="InterPro" id="IPR037099">
    <property type="entry name" value="Fum_R/Succ_DH_flav-like_C_sf"/>
</dbReference>
<comment type="function">
    <text evidence="12">Catalyzes the oxidation of L-aspartate to iminoaspartate.</text>
</comment>
<evidence type="ECO:0000256" key="8">
    <source>
        <dbReference type="ARBA" id="ARBA00022827"/>
    </source>
</evidence>
<comment type="similarity">
    <text evidence="3 12">Belongs to the FAD-dependent oxidoreductase 2 family. NadB subfamily.</text>
</comment>
<dbReference type="EMBL" id="PNRG01000001">
    <property type="protein sequence ID" value="PMR82697.1"/>
    <property type="molecule type" value="Genomic_DNA"/>
</dbReference>
<dbReference type="InterPro" id="IPR036188">
    <property type="entry name" value="FAD/NAD-bd_sf"/>
</dbReference>
<dbReference type="SUPFAM" id="SSF46977">
    <property type="entry name" value="Succinate dehydrogenase/fumarate reductase flavoprotein C-terminal domain"/>
    <property type="match status" value="1"/>
</dbReference>
<keyword evidence="7 12" id="KW-0662">Pyridine nucleotide biosynthesis</keyword>
<dbReference type="AlphaFoldDB" id="A0A2N7UQI1"/>
<evidence type="ECO:0000256" key="3">
    <source>
        <dbReference type="ARBA" id="ARBA00008562"/>
    </source>
</evidence>
<dbReference type="Gene3D" id="3.50.50.60">
    <property type="entry name" value="FAD/NAD(P)-binding domain"/>
    <property type="match status" value="1"/>
</dbReference>
<evidence type="ECO:0000256" key="9">
    <source>
        <dbReference type="ARBA" id="ARBA00023002"/>
    </source>
</evidence>
<dbReference type="GO" id="GO:0008734">
    <property type="term" value="F:L-aspartate oxidase activity"/>
    <property type="evidence" value="ECO:0007669"/>
    <property type="project" value="UniProtKB-UniRule"/>
</dbReference>
<feature type="region of interest" description="Disordered" evidence="13">
    <location>
        <begin position="498"/>
        <end position="522"/>
    </location>
</feature>
<dbReference type="Pfam" id="PF02910">
    <property type="entry name" value="Succ_DH_flav_C"/>
    <property type="match status" value="1"/>
</dbReference>
<dbReference type="InterPro" id="IPR027477">
    <property type="entry name" value="Succ_DH/fumarate_Rdtase_cat_sf"/>
</dbReference>
<evidence type="ECO:0000256" key="13">
    <source>
        <dbReference type="SAM" id="MobiDB-lite"/>
    </source>
</evidence>
<keyword evidence="17" id="KW-1185">Reference proteome</keyword>
<evidence type="ECO:0000313" key="16">
    <source>
        <dbReference type="EMBL" id="PMR82697.1"/>
    </source>
</evidence>
<dbReference type="SUPFAM" id="SSF56425">
    <property type="entry name" value="Succinate dehydrogenase/fumarate reductase flavoprotein, catalytic domain"/>
    <property type="match status" value="1"/>
</dbReference>
<comment type="catalytic activity">
    <reaction evidence="10">
        <text>L-aspartate + O2 = iminosuccinate + H2O2</text>
        <dbReference type="Rhea" id="RHEA:25876"/>
        <dbReference type="ChEBI" id="CHEBI:15379"/>
        <dbReference type="ChEBI" id="CHEBI:16240"/>
        <dbReference type="ChEBI" id="CHEBI:29991"/>
        <dbReference type="ChEBI" id="CHEBI:77875"/>
        <dbReference type="EC" id="1.4.3.16"/>
    </reaction>
    <physiologicalReaction direction="left-to-right" evidence="10">
        <dbReference type="Rhea" id="RHEA:25877"/>
    </physiologicalReaction>
</comment>
<evidence type="ECO:0000256" key="1">
    <source>
        <dbReference type="ARBA" id="ARBA00001974"/>
    </source>
</evidence>
<dbReference type="InterPro" id="IPR005288">
    <property type="entry name" value="NadB"/>
</dbReference>
<comment type="subcellular location">
    <subcellularLocation>
        <location evidence="12">Cytoplasm</location>
    </subcellularLocation>
</comment>
<evidence type="ECO:0000256" key="10">
    <source>
        <dbReference type="ARBA" id="ARBA00048305"/>
    </source>
</evidence>
<dbReference type="FunFam" id="3.90.700.10:FF:000002">
    <property type="entry name" value="L-aspartate oxidase"/>
    <property type="match status" value="1"/>
</dbReference>
<dbReference type="Gene3D" id="3.90.700.10">
    <property type="entry name" value="Succinate dehydrogenase/fumarate reductase flavoprotein, catalytic domain"/>
    <property type="match status" value="1"/>
</dbReference>
<dbReference type="NCBIfam" id="TIGR00551">
    <property type="entry name" value="nadB"/>
    <property type="match status" value="1"/>
</dbReference>